<dbReference type="EMBL" id="CP034587">
    <property type="protein sequence ID" value="AZQ71797.1"/>
    <property type="molecule type" value="Genomic_DNA"/>
</dbReference>
<protein>
    <submittedName>
        <fullName evidence="2">Uncharacterized protein</fullName>
    </submittedName>
</protein>
<dbReference type="RefSeq" id="WP_126914350.1">
    <property type="nucleotide sequence ID" value="NZ_CP034587.1"/>
</dbReference>
<organism evidence="2 3">
    <name type="scientific">Streptomyces luteoverticillatus</name>
    <name type="common">Streptoverticillium luteoverticillatus</name>
    <dbReference type="NCBI Taxonomy" id="66425"/>
    <lineage>
        <taxon>Bacteria</taxon>
        <taxon>Bacillati</taxon>
        <taxon>Actinomycetota</taxon>
        <taxon>Actinomycetes</taxon>
        <taxon>Kitasatosporales</taxon>
        <taxon>Streptomycetaceae</taxon>
        <taxon>Streptomyces</taxon>
    </lineage>
</organism>
<keyword evidence="1" id="KW-1133">Transmembrane helix</keyword>
<feature type="transmembrane region" description="Helical" evidence="1">
    <location>
        <begin position="36"/>
        <end position="63"/>
    </location>
</feature>
<gene>
    <name evidence="2" type="ORF">EKH77_11765</name>
</gene>
<feature type="transmembrane region" description="Helical" evidence="1">
    <location>
        <begin position="109"/>
        <end position="128"/>
    </location>
</feature>
<keyword evidence="1" id="KW-0812">Transmembrane</keyword>
<dbReference type="AlphaFoldDB" id="A0A3Q9FYX6"/>
<feature type="transmembrane region" description="Helical" evidence="1">
    <location>
        <begin position="75"/>
        <end position="97"/>
    </location>
</feature>
<keyword evidence="3" id="KW-1185">Reference proteome</keyword>
<proteinExistence type="predicted"/>
<reference evidence="2 3" key="1">
    <citation type="submission" date="2018-12" db="EMBL/GenBank/DDBJ databases">
        <title>The whole draft genome of Streptomyce luteoverticillatus CGMCC 15060.</title>
        <authorList>
            <person name="Feng Z."/>
            <person name="Chen G."/>
            <person name="Zhang J."/>
            <person name="Zhu H."/>
            <person name="Yu X."/>
            <person name="Zhang W."/>
            <person name="Zhang X."/>
        </authorList>
    </citation>
    <scope>NUCLEOTIDE SEQUENCE [LARGE SCALE GENOMIC DNA]</scope>
    <source>
        <strain evidence="2 3">CGMCC 15060</strain>
    </source>
</reference>
<evidence type="ECO:0000256" key="1">
    <source>
        <dbReference type="SAM" id="Phobius"/>
    </source>
</evidence>
<dbReference type="Proteomes" id="UP000267900">
    <property type="component" value="Chromosome"/>
</dbReference>
<keyword evidence="1" id="KW-0472">Membrane</keyword>
<evidence type="ECO:0000313" key="2">
    <source>
        <dbReference type="EMBL" id="AZQ71797.1"/>
    </source>
</evidence>
<sequence>MTTTLLPDHLPDRLQAATRTGKAHLPARAADRFMTVLAAILWTITAMAVGLCLVVVLMIAVWGAAAEHPTEAGDFLLGVAGVLALAAAVLTAVWHALKLLRLGPTTRWAVTGALACPGPVALALHVYLGR</sequence>
<evidence type="ECO:0000313" key="3">
    <source>
        <dbReference type="Proteomes" id="UP000267900"/>
    </source>
</evidence>
<name>A0A3Q9FYX6_STRLT</name>
<accession>A0A3Q9FYX6</accession>